<dbReference type="OrthoDB" id="9776853at2"/>
<evidence type="ECO:0000313" key="2">
    <source>
        <dbReference type="EMBL" id="ASV29158.1"/>
    </source>
</evidence>
<dbReference type="InterPro" id="IPR029058">
    <property type="entry name" value="AB_hydrolase_fold"/>
</dbReference>
<dbReference type="Pfam" id="PF00561">
    <property type="entry name" value="Abhydrolase_1"/>
    <property type="match status" value="1"/>
</dbReference>
<dbReference type="InterPro" id="IPR000073">
    <property type="entry name" value="AB_hydrolase_1"/>
</dbReference>
<dbReference type="InterPro" id="IPR050266">
    <property type="entry name" value="AB_hydrolase_sf"/>
</dbReference>
<name>A0A223V2C8_9FLAO</name>
<gene>
    <name evidence="2" type="ORF">CJ263_02355</name>
</gene>
<feature type="domain" description="AB hydrolase-1" evidence="1">
    <location>
        <begin position="14"/>
        <end position="151"/>
    </location>
</feature>
<protein>
    <recommendedName>
        <fullName evidence="1">AB hydrolase-1 domain-containing protein</fullName>
    </recommendedName>
</protein>
<accession>A0A223V2C8</accession>
<dbReference type="SUPFAM" id="SSF53474">
    <property type="entry name" value="alpha/beta-Hydrolases"/>
    <property type="match status" value="1"/>
</dbReference>
<dbReference type="EMBL" id="CP022957">
    <property type="protein sequence ID" value="ASV29158.1"/>
    <property type="molecule type" value="Genomic_DNA"/>
</dbReference>
<dbReference type="PANTHER" id="PTHR43798">
    <property type="entry name" value="MONOACYLGLYCEROL LIPASE"/>
    <property type="match status" value="1"/>
</dbReference>
<dbReference type="Proteomes" id="UP000215244">
    <property type="component" value="Chromosome"/>
</dbReference>
<proteinExistence type="predicted"/>
<keyword evidence="3" id="KW-1185">Reference proteome</keyword>
<dbReference type="AlphaFoldDB" id="A0A223V2C8"/>
<sequence>MLSYTTYLNHSTLPWVTFIDGAGGIFSIWKKQLPEFQRHYNVLVVELKEEYSPFHTVEDLNIDRISNGILHVLETENIVKSHFIGLSLGTVFIRNFALRYPGYVESMVLAGAIIKINYRLRFLFWVQKLGEKILSFSSQFNFFLYSLLPNRNHKESRSFLMERARKWDNEEFLKWCRFTKKLNPILNYLYSEKSDIPCLYIMGEEDKLFLSSVRKISSSKSGSLLFIIQDCGHIVNLEQEELFNKMVIGYIVGIEGVSEVVRPDLEDFSNCSPEEVLIANSNNHSKK</sequence>
<evidence type="ECO:0000313" key="3">
    <source>
        <dbReference type="Proteomes" id="UP000215244"/>
    </source>
</evidence>
<reference evidence="2 3" key="1">
    <citation type="submission" date="2017-08" db="EMBL/GenBank/DDBJ databases">
        <title>The complete genome sequence of Maribacter sp. B1, isolated from deep-sea sediment.</title>
        <authorList>
            <person name="Wu Y.-H."/>
            <person name="Cheng H."/>
            <person name="Xu X.-W."/>
        </authorList>
    </citation>
    <scope>NUCLEOTIDE SEQUENCE [LARGE SCALE GENOMIC DNA]</scope>
    <source>
        <strain evidence="2 3">B1</strain>
    </source>
</reference>
<evidence type="ECO:0000259" key="1">
    <source>
        <dbReference type="Pfam" id="PF00561"/>
    </source>
</evidence>
<dbReference type="KEGG" id="marb:CJ263_02355"/>
<organism evidence="2 3">
    <name type="scientific">Maribacter cobaltidurans</name>
    <dbReference type="NCBI Taxonomy" id="1178778"/>
    <lineage>
        <taxon>Bacteria</taxon>
        <taxon>Pseudomonadati</taxon>
        <taxon>Bacteroidota</taxon>
        <taxon>Flavobacteriia</taxon>
        <taxon>Flavobacteriales</taxon>
        <taxon>Flavobacteriaceae</taxon>
        <taxon>Maribacter</taxon>
    </lineage>
</organism>
<dbReference type="RefSeq" id="WP_094995791.1">
    <property type="nucleotide sequence ID" value="NZ_BMJL01000001.1"/>
</dbReference>
<dbReference type="Gene3D" id="3.40.50.1820">
    <property type="entry name" value="alpha/beta hydrolase"/>
    <property type="match status" value="1"/>
</dbReference>